<evidence type="ECO:0000313" key="3">
    <source>
        <dbReference type="Proteomes" id="UP000199532"/>
    </source>
</evidence>
<dbReference type="AlphaFoldDB" id="A0A1H6Z1N0"/>
<organism evidence="2 3">
    <name type="scientific">Dyadobacter koreensis</name>
    <dbReference type="NCBI Taxonomy" id="408657"/>
    <lineage>
        <taxon>Bacteria</taxon>
        <taxon>Pseudomonadati</taxon>
        <taxon>Bacteroidota</taxon>
        <taxon>Cytophagia</taxon>
        <taxon>Cytophagales</taxon>
        <taxon>Spirosomataceae</taxon>
        <taxon>Dyadobacter</taxon>
    </lineage>
</organism>
<feature type="signal peptide" evidence="1">
    <location>
        <begin position="1"/>
        <end position="34"/>
    </location>
</feature>
<keyword evidence="3" id="KW-1185">Reference proteome</keyword>
<sequence length="127" mass="13853">MMYSNFIFRSWSSQILLSALTSSIILFSAATGNAGCAALVDRSVSTQENVLIKGRITDQVGNAISGALIKIKNTSNVSKSDVAGVFELNDVPLKSVIIISHPKFSGEEFKISKPKPYYRIVLKRKTN</sequence>
<feature type="chain" id="PRO_5011485590" description="CarboxypepD_reg-like domain-containing protein" evidence="1">
    <location>
        <begin position="35"/>
        <end position="127"/>
    </location>
</feature>
<evidence type="ECO:0008006" key="4">
    <source>
        <dbReference type="Google" id="ProtNLM"/>
    </source>
</evidence>
<gene>
    <name evidence="2" type="ORF">SAMN04487995_4711</name>
</gene>
<dbReference type="RefSeq" id="WP_143072153.1">
    <property type="nucleotide sequence ID" value="NZ_FNXY01000007.1"/>
</dbReference>
<keyword evidence="1" id="KW-0732">Signal</keyword>
<dbReference type="Proteomes" id="UP000199532">
    <property type="component" value="Unassembled WGS sequence"/>
</dbReference>
<evidence type="ECO:0000313" key="2">
    <source>
        <dbReference type="EMBL" id="SEJ43440.1"/>
    </source>
</evidence>
<protein>
    <recommendedName>
        <fullName evidence="4">CarboxypepD_reg-like domain-containing protein</fullName>
    </recommendedName>
</protein>
<dbReference type="Gene3D" id="2.60.40.1120">
    <property type="entry name" value="Carboxypeptidase-like, regulatory domain"/>
    <property type="match status" value="1"/>
</dbReference>
<name>A0A1H6Z1N0_9BACT</name>
<proteinExistence type="predicted"/>
<dbReference type="InterPro" id="IPR008969">
    <property type="entry name" value="CarboxyPept-like_regulatory"/>
</dbReference>
<reference evidence="2 3" key="1">
    <citation type="submission" date="2016-10" db="EMBL/GenBank/DDBJ databases">
        <authorList>
            <person name="de Groot N.N."/>
        </authorList>
    </citation>
    <scope>NUCLEOTIDE SEQUENCE [LARGE SCALE GENOMIC DNA]</scope>
    <source>
        <strain evidence="2 3">DSM 19938</strain>
    </source>
</reference>
<dbReference type="SUPFAM" id="SSF49464">
    <property type="entry name" value="Carboxypeptidase regulatory domain-like"/>
    <property type="match status" value="1"/>
</dbReference>
<accession>A0A1H6Z1N0</accession>
<evidence type="ECO:0000256" key="1">
    <source>
        <dbReference type="SAM" id="SignalP"/>
    </source>
</evidence>
<dbReference type="STRING" id="408657.SAMN04487995_4711"/>
<dbReference type="EMBL" id="FNXY01000007">
    <property type="protein sequence ID" value="SEJ43440.1"/>
    <property type="molecule type" value="Genomic_DNA"/>
</dbReference>
<dbReference type="OrthoDB" id="1096764at2"/>